<dbReference type="VEuPathDB" id="FungiDB:SPRG_06936"/>
<gene>
    <name evidence="2" type="ORF">SPRG_06936</name>
</gene>
<reference evidence="2 3" key="1">
    <citation type="journal article" date="2013" name="PLoS Genet.">
        <title>Distinctive expansion of potential virulence genes in the genome of the oomycete fish pathogen Saprolegnia parasitica.</title>
        <authorList>
            <person name="Jiang R.H."/>
            <person name="de Bruijn I."/>
            <person name="Haas B.J."/>
            <person name="Belmonte R."/>
            <person name="Lobach L."/>
            <person name="Christie J."/>
            <person name="van den Ackerveken G."/>
            <person name="Bottin A."/>
            <person name="Bulone V."/>
            <person name="Diaz-Moreno S.M."/>
            <person name="Dumas B."/>
            <person name="Fan L."/>
            <person name="Gaulin E."/>
            <person name="Govers F."/>
            <person name="Grenville-Briggs L.J."/>
            <person name="Horner N.R."/>
            <person name="Levin J.Z."/>
            <person name="Mammella M."/>
            <person name="Meijer H.J."/>
            <person name="Morris P."/>
            <person name="Nusbaum C."/>
            <person name="Oome S."/>
            <person name="Phillips A.J."/>
            <person name="van Rooyen D."/>
            <person name="Rzeszutek E."/>
            <person name="Saraiva M."/>
            <person name="Secombes C.J."/>
            <person name="Seidl M.F."/>
            <person name="Snel B."/>
            <person name="Stassen J.H."/>
            <person name="Sykes S."/>
            <person name="Tripathy S."/>
            <person name="van den Berg H."/>
            <person name="Vega-Arreguin J.C."/>
            <person name="Wawra S."/>
            <person name="Young S.K."/>
            <person name="Zeng Q."/>
            <person name="Dieguez-Uribeondo J."/>
            <person name="Russ C."/>
            <person name="Tyler B.M."/>
            <person name="van West P."/>
        </authorList>
    </citation>
    <scope>NUCLEOTIDE SEQUENCE [LARGE SCALE GENOMIC DNA]</scope>
    <source>
        <strain evidence="2 3">CBS 223.65</strain>
    </source>
</reference>
<proteinExistence type="predicted"/>
<dbReference type="RefSeq" id="XP_012201792.1">
    <property type="nucleotide sequence ID" value="XM_012346402.1"/>
</dbReference>
<dbReference type="KEGG" id="spar:SPRG_06936"/>
<sequence>MRVGSTGRDRSPAPPVRHARPTSKMRAATEPAPGAKVLDSAAQVKAILSEVVRIGLHRAEDIATLSDRVHAATRTTMLQCKYREEWRCNREDTLLHQLCASPQLLAGARDEDERSVLAYFRRILHGMVETLARQDAAMDGNKTPSKAQQLQRALHLDRIITQIEAHDPIEICRDMMTLSRQQLSDLLVETPEKSEDNTVALAVVQPLSLMVNNVVRAQAAYRPSRQPSSSFERLVTAQRYAKEVHTNETLAKAHRRIVAIRRIQRCEEPRLLPFCAYGYRHR</sequence>
<dbReference type="GeneID" id="24129250"/>
<accession>A0A067CA31</accession>
<protein>
    <submittedName>
        <fullName evidence="2">Uncharacterized protein</fullName>
    </submittedName>
</protein>
<keyword evidence="3" id="KW-1185">Reference proteome</keyword>
<evidence type="ECO:0000313" key="2">
    <source>
        <dbReference type="EMBL" id="KDO27348.1"/>
    </source>
</evidence>
<dbReference type="OrthoDB" id="77973at2759"/>
<dbReference type="Proteomes" id="UP000030745">
    <property type="component" value="Unassembled WGS sequence"/>
</dbReference>
<evidence type="ECO:0000313" key="3">
    <source>
        <dbReference type="Proteomes" id="UP000030745"/>
    </source>
</evidence>
<name>A0A067CA31_SAPPC</name>
<evidence type="ECO:0000256" key="1">
    <source>
        <dbReference type="SAM" id="MobiDB-lite"/>
    </source>
</evidence>
<organism evidence="2 3">
    <name type="scientific">Saprolegnia parasitica (strain CBS 223.65)</name>
    <dbReference type="NCBI Taxonomy" id="695850"/>
    <lineage>
        <taxon>Eukaryota</taxon>
        <taxon>Sar</taxon>
        <taxon>Stramenopiles</taxon>
        <taxon>Oomycota</taxon>
        <taxon>Saprolegniomycetes</taxon>
        <taxon>Saprolegniales</taxon>
        <taxon>Saprolegniaceae</taxon>
        <taxon>Saprolegnia</taxon>
    </lineage>
</organism>
<dbReference type="OMA" id="CKYREEW"/>
<dbReference type="AlphaFoldDB" id="A0A067CA31"/>
<dbReference type="EMBL" id="KK583217">
    <property type="protein sequence ID" value="KDO27348.1"/>
    <property type="molecule type" value="Genomic_DNA"/>
</dbReference>
<feature type="region of interest" description="Disordered" evidence="1">
    <location>
        <begin position="1"/>
        <end position="34"/>
    </location>
</feature>